<dbReference type="Gene3D" id="3.40.50.150">
    <property type="entry name" value="Vaccinia Virus protein VP39"/>
    <property type="match status" value="1"/>
</dbReference>
<dbReference type="SUPFAM" id="SSF53335">
    <property type="entry name" value="S-adenosyl-L-methionine-dependent methyltransferases"/>
    <property type="match status" value="1"/>
</dbReference>
<dbReference type="InterPro" id="IPR029063">
    <property type="entry name" value="SAM-dependent_MTases_sf"/>
</dbReference>
<name>A0A644TCV1_9ZZZZ</name>
<dbReference type="AlphaFoldDB" id="A0A644TCV1"/>
<protein>
    <recommendedName>
        <fullName evidence="1">Methyltransferase domain-containing protein</fullName>
    </recommendedName>
</protein>
<proteinExistence type="predicted"/>
<accession>A0A644TCV1</accession>
<gene>
    <name evidence="2" type="ORF">SDC9_10357</name>
</gene>
<dbReference type="EMBL" id="VSSQ01000025">
    <property type="protein sequence ID" value="MPL64700.1"/>
    <property type="molecule type" value="Genomic_DNA"/>
</dbReference>
<sequence>MDYISANKDAWEEAFDQKDVMWGEDIVEKIENEDYPFFEKDMADVLKKYNVNNKTIAQFCCNNGRELLSLMKNGAKEGFGFDIADNQIRFAKEKSDLLGLNCKFIATNILNIGREYRDKFDLIIITIGALCWFKDLNEFFMVVSNCLKVGGTLIINEQHPIANMLGAPGEENYNENEPKNLVNSYFEKEWIENDGVYYITKKVYKSKTFISFTHPISGIVRAISGNGMCIYNMQEFDYDISGMFEYLDHQGIPLSYILEAKKRT</sequence>
<evidence type="ECO:0000313" key="2">
    <source>
        <dbReference type="EMBL" id="MPL64700.1"/>
    </source>
</evidence>
<dbReference type="Pfam" id="PF13847">
    <property type="entry name" value="Methyltransf_31"/>
    <property type="match status" value="1"/>
</dbReference>
<feature type="domain" description="Methyltransferase" evidence="1">
    <location>
        <begin position="60"/>
        <end position="159"/>
    </location>
</feature>
<evidence type="ECO:0000259" key="1">
    <source>
        <dbReference type="Pfam" id="PF13847"/>
    </source>
</evidence>
<reference evidence="2" key="1">
    <citation type="submission" date="2019-08" db="EMBL/GenBank/DDBJ databases">
        <authorList>
            <person name="Kucharzyk K."/>
            <person name="Murdoch R.W."/>
            <person name="Higgins S."/>
            <person name="Loffler F."/>
        </authorList>
    </citation>
    <scope>NUCLEOTIDE SEQUENCE</scope>
</reference>
<dbReference type="InterPro" id="IPR025714">
    <property type="entry name" value="Methyltranfer_dom"/>
</dbReference>
<comment type="caution">
    <text evidence="2">The sequence shown here is derived from an EMBL/GenBank/DDBJ whole genome shotgun (WGS) entry which is preliminary data.</text>
</comment>
<organism evidence="2">
    <name type="scientific">bioreactor metagenome</name>
    <dbReference type="NCBI Taxonomy" id="1076179"/>
    <lineage>
        <taxon>unclassified sequences</taxon>
        <taxon>metagenomes</taxon>
        <taxon>ecological metagenomes</taxon>
    </lineage>
</organism>
<dbReference type="PANTHER" id="PTHR43861">
    <property type="entry name" value="TRANS-ACONITATE 2-METHYLTRANSFERASE-RELATED"/>
    <property type="match status" value="1"/>
</dbReference>
<dbReference type="CDD" id="cd02440">
    <property type="entry name" value="AdoMet_MTases"/>
    <property type="match status" value="1"/>
</dbReference>